<evidence type="ECO:0000259" key="3">
    <source>
        <dbReference type="Pfam" id="PF00578"/>
    </source>
</evidence>
<name>A0AA86RLY3_9EUKA</name>
<dbReference type="PANTHER" id="PTHR10681">
    <property type="entry name" value="THIOREDOXIN PEROXIDASE"/>
    <property type="match status" value="1"/>
</dbReference>
<dbReference type="GO" id="GO:0005829">
    <property type="term" value="C:cytosol"/>
    <property type="evidence" value="ECO:0007669"/>
    <property type="project" value="TreeGrafter"/>
</dbReference>
<dbReference type="GO" id="GO:0033554">
    <property type="term" value="P:cellular response to stress"/>
    <property type="evidence" value="ECO:0007669"/>
    <property type="project" value="TreeGrafter"/>
</dbReference>
<dbReference type="GO" id="GO:0042744">
    <property type="term" value="P:hydrogen peroxide catabolic process"/>
    <property type="evidence" value="ECO:0007669"/>
    <property type="project" value="TreeGrafter"/>
</dbReference>
<evidence type="ECO:0000256" key="1">
    <source>
        <dbReference type="ARBA" id="ARBA00009796"/>
    </source>
</evidence>
<comment type="caution">
    <text evidence="4">The sequence shown here is derived from an EMBL/GenBank/DDBJ whole genome shotgun (WGS) entry which is preliminary data.</text>
</comment>
<dbReference type="GO" id="GO:0045454">
    <property type="term" value="P:cell redox homeostasis"/>
    <property type="evidence" value="ECO:0007669"/>
    <property type="project" value="TreeGrafter"/>
</dbReference>
<dbReference type="Gene3D" id="3.40.30.10">
    <property type="entry name" value="Glutaredoxin"/>
    <property type="match status" value="1"/>
</dbReference>
<reference evidence="4" key="1">
    <citation type="submission" date="2023-06" db="EMBL/GenBank/DDBJ databases">
        <authorList>
            <person name="Kurt Z."/>
        </authorList>
    </citation>
    <scope>NUCLEOTIDE SEQUENCE</scope>
</reference>
<dbReference type="Pfam" id="PF00578">
    <property type="entry name" value="AhpC-TSA"/>
    <property type="match status" value="1"/>
</dbReference>
<evidence type="ECO:0000313" key="5">
    <source>
        <dbReference type="EMBL" id="CAL6079332.1"/>
    </source>
</evidence>
<dbReference type="EMBL" id="CATOUU010001149">
    <property type="protein sequence ID" value="CAI9974464.1"/>
    <property type="molecule type" value="Genomic_DNA"/>
</dbReference>
<evidence type="ECO:0000313" key="6">
    <source>
        <dbReference type="Proteomes" id="UP001642409"/>
    </source>
</evidence>
<evidence type="ECO:0000256" key="2">
    <source>
        <dbReference type="ARBA" id="ARBA00023002"/>
    </source>
</evidence>
<dbReference type="InterPro" id="IPR050217">
    <property type="entry name" value="Peroxiredoxin"/>
</dbReference>
<protein>
    <submittedName>
        <fullName evidence="4">Peroxiredoxin</fullName>
    </submittedName>
</protein>
<dbReference type="EMBL" id="CAXDID020000340">
    <property type="protein sequence ID" value="CAL6079332.1"/>
    <property type="molecule type" value="Genomic_DNA"/>
</dbReference>
<dbReference type="AlphaFoldDB" id="A0AA86RLY3"/>
<sequence length="144" mass="16266">MKLINTVVPDLPLTILRDNQFVQANFSDYNRLVLVFYPQNFETTTITTLMKYSKQINRFSAQNIQVLAGSIESAFNIYAFNEQAKAKLDLFADKNAAISDYFGVNDKGKCIHGVVIIINQVIKFVGVGAELEPRVVLDLFEQLQ</sequence>
<dbReference type="InterPro" id="IPR036249">
    <property type="entry name" value="Thioredoxin-like_sf"/>
</dbReference>
<accession>A0AA86RLY3</accession>
<dbReference type="SUPFAM" id="SSF52833">
    <property type="entry name" value="Thioredoxin-like"/>
    <property type="match status" value="1"/>
</dbReference>
<proteinExistence type="inferred from homology"/>
<organism evidence="4">
    <name type="scientific">Hexamita inflata</name>
    <dbReference type="NCBI Taxonomy" id="28002"/>
    <lineage>
        <taxon>Eukaryota</taxon>
        <taxon>Metamonada</taxon>
        <taxon>Diplomonadida</taxon>
        <taxon>Hexamitidae</taxon>
        <taxon>Hexamitinae</taxon>
        <taxon>Hexamita</taxon>
    </lineage>
</organism>
<dbReference type="InterPro" id="IPR000866">
    <property type="entry name" value="AhpC/TSA"/>
</dbReference>
<keyword evidence="6" id="KW-1185">Reference proteome</keyword>
<dbReference type="Proteomes" id="UP001642409">
    <property type="component" value="Unassembled WGS sequence"/>
</dbReference>
<feature type="domain" description="Alkyl hydroperoxide reductase subunit C/ Thiol specific antioxidant" evidence="3">
    <location>
        <begin position="7"/>
        <end position="118"/>
    </location>
</feature>
<dbReference type="PANTHER" id="PTHR10681:SF128">
    <property type="entry name" value="THIOREDOXIN-DEPENDENT PEROXIDE REDUCTASE, MITOCHONDRIAL"/>
    <property type="match status" value="1"/>
</dbReference>
<keyword evidence="2" id="KW-0560">Oxidoreductase</keyword>
<dbReference type="GO" id="GO:0006979">
    <property type="term" value="P:response to oxidative stress"/>
    <property type="evidence" value="ECO:0007669"/>
    <property type="project" value="TreeGrafter"/>
</dbReference>
<comment type="similarity">
    <text evidence="1">Belongs to the peroxiredoxin family. AhpC/Prx1 subfamily.</text>
</comment>
<dbReference type="GO" id="GO:0008379">
    <property type="term" value="F:thioredoxin peroxidase activity"/>
    <property type="evidence" value="ECO:0007669"/>
    <property type="project" value="TreeGrafter"/>
</dbReference>
<reference evidence="5 6" key="2">
    <citation type="submission" date="2024-07" db="EMBL/GenBank/DDBJ databases">
        <authorList>
            <person name="Akdeniz Z."/>
        </authorList>
    </citation>
    <scope>NUCLEOTIDE SEQUENCE [LARGE SCALE GENOMIC DNA]</scope>
</reference>
<evidence type="ECO:0000313" key="4">
    <source>
        <dbReference type="EMBL" id="CAI9974464.1"/>
    </source>
</evidence>
<gene>
    <name evidence="5" type="ORF">HINF_LOCUS59332</name>
    <name evidence="4" type="ORF">HINF_LOCUS62109</name>
</gene>